<reference evidence="1 2" key="1">
    <citation type="journal article" date="2021" name="ISME Commun">
        <title>Automated analysis of genomic sequences facilitates high-throughput and comprehensive description of bacteria.</title>
        <authorList>
            <person name="Hitch T.C.A."/>
        </authorList>
    </citation>
    <scope>NUCLEOTIDE SEQUENCE [LARGE SCALE GENOMIC DNA]</scope>
    <source>
        <strain evidence="1 2">Sanger_23</strain>
    </source>
</reference>
<name>A0ABT2TNZ4_9FIRM</name>
<evidence type="ECO:0000313" key="1">
    <source>
        <dbReference type="EMBL" id="MCU6763927.1"/>
    </source>
</evidence>
<proteinExistence type="predicted"/>
<comment type="caution">
    <text evidence="1">The sequence shown here is derived from an EMBL/GenBank/DDBJ whole genome shotgun (WGS) entry which is preliminary data.</text>
</comment>
<dbReference type="PANTHER" id="PTHR39179:SF1">
    <property type="entry name" value="SPORE COAT PROTEIN I"/>
    <property type="match status" value="1"/>
</dbReference>
<organism evidence="1 2">
    <name type="scientific">Blautia ammoniilytica</name>
    <dbReference type="NCBI Taxonomy" id="2981782"/>
    <lineage>
        <taxon>Bacteria</taxon>
        <taxon>Bacillati</taxon>
        <taxon>Bacillota</taxon>
        <taxon>Clostridia</taxon>
        <taxon>Lachnospirales</taxon>
        <taxon>Lachnospiraceae</taxon>
        <taxon>Blautia</taxon>
    </lineage>
</organism>
<dbReference type="SUPFAM" id="SSF56112">
    <property type="entry name" value="Protein kinase-like (PK-like)"/>
    <property type="match status" value="1"/>
</dbReference>
<sequence length="322" mass="38251">MYDYGIGTLEKYGLTAEGTSRTRGAVLCRTQKGLFLLREYWGSEKKLAMQQRLLKKLSEAGYSVDLYLENQEGQLITKNKDDIPFTLQYWYEGRECDTKSKADILESVRILAVLHTHMCLPAEGIYQEKSLKDEYLRHNQELRKIRKFIRKNGAGSAFEKEYLANVQWFLERAEVALGKLQDSDYEALRQQTKEAGWICHGEYNQHNVLILKKETAVTNFGHFRFDVQVADLYRFMRKILEKYNWDPQLGKDMLKEYDAVRRISPAERENLKIRFLYPEKYWKLANYYFSHNKAWISEKNVEKQRKIIEQKEIWADFTKKAF</sequence>
<protein>
    <recommendedName>
        <fullName evidence="3">CotS family spore coat protein</fullName>
    </recommendedName>
</protein>
<dbReference type="InterPro" id="IPR011009">
    <property type="entry name" value="Kinase-like_dom_sf"/>
</dbReference>
<dbReference type="EMBL" id="JAOQJL010000001">
    <property type="protein sequence ID" value="MCU6763927.1"/>
    <property type="molecule type" value="Genomic_DNA"/>
</dbReference>
<gene>
    <name evidence="1" type="ORF">OCV61_00680</name>
</gene>
<evidence type="ECO:0008006" key="3">
    <source>
        <dbReference type="Google" id="ProtNLM"/>
    </source>
</evidence>
<evidence type="ECO:0000313" key="2">
    <source>
        <dbReference type="Proteomes" id="UP001652409"/>
    </source>
</evidence>
<dbReference type="Proteomes" id="UP001652409">
    <property type="component" value="Unassembled WGS sequence"/>
</dbReference>
<dbReference type="Gene3D" id="3.90.1200.10">
    <property type="match status" value="1"/>
</dbReference>
<accession>A0ABT2TNZ4</accession>
<dbReference type="RefSeq" id="WP_158420114.1">
    <property type="nucleotide sequence ID" value="NZ_JAOQJL010000001.1"/>
</dbReference>
<keyword evidence="2" id="KW-1185">Reference proteome</keyword>
<dbReference type="InterPro" id="IPR047175">
    <property type="entry name" value="CotS-like"/>
</dbReference>
<dbReference type="PANTHER" id="PTHR39179">
    <property type="entry name" value="SPORE COAT PROTEIN I"/>
    <property type="match status" value="1"/>
</dbReference>